<dbReference type="InterPro" id="IPR011047">
    <property type="entry name" value="Quinoprotein_ADH-like_sf"/>
</dbReference>
<dbReference type="PANTHER" id="PTHR34512:SF30">
    <property type="entry name" value="OUTER MEMBRANE PROTEIN ASSEMBLY FACTOR BAMB"/>
    <property type="match status" value="1"/>
</dbReference>
<dbReference type="Gene3D" id="2.130.10.10">
    <property type="entry name" value="YVTN repeat-like/Quinoprotein amine dehydrogenase"/>
    <property type="match status" value="1"/>
</dbReference>
<reference evidence="2 3" key="1">
    <citation type="submission" date="2022-11" db="EMBL/GenBank/DDBJ databases">
        <title>Minimal conservation of predation-associated metabolite biosynthetic gene clusters underscores biosynthetic potential of Myxococcota including descriptions for ten novel species: Archangium lansinium sp. nov., Myxococcus landrumus sp. nov., Nannocystis bai.</title>
        <authorList>
            <person name="Ahearne A."/>
            <person name="Stevens C."/>
            <person name="Dowd S."/>
        </authorList>
    </citation>
    <scope>NUCLEOTIDE SEQUENCE [LARGE SCALE GENOMIC DNA]</scope>
    <source>
        <strain evidence="2 3">NCELM</strain>
    </source>
</reference>
<evidence type="ECO:0000259" key="1">
    <source>
        <dbReference type="Pfam" id="PF13360"/>
    </source>
</evidence>
<gene>
    <name evidence="2" type="ORF">POL58_00655</name>
</gene>
<organism evidence="2 3">
    <name type="scientific">Nannocystis radixulma</name>
    <dbReference type="NCBI Taxonomy" id="2995305"/>
    <lineage>
        <taxon>Bacteria</taxon>
        <taxon>Pseudomonadati</taxon>
        <taxon>Myxococcota</taxon>
        <taxon>Polyangia</taxon>
        <taxon>Nannocystales</taxon>
        <taxon>Nannocystaceae</taxon>
        <taxon>Nannocystis</taxon>
    </lineage>
</organism>
<dbReference type="SUPFAM" id="SSF50998">
    <property type="entry name" value="Quinoprotein alcohol dehydrogenase-like"/>
    <property type="match status" value="1"/>
</dbReference>
<keyword evidence="3" id="KW-1185">Reference proteome</keyword>
<protein>
    <submittedName>
        <fullName evidence="2">PQQ-binding-like beta-propeller repeat protein</fullName>
    </submittedName>
</protein>
<evidence type="ECO:0000313" key="3">
    <source>
        <dbReference type="Proteomes" id="UP001217838"/>
    </source>
</evidence>
<dbReference type="Proteomes" id="UP001217838">
    <property type="component" value="Unassembled WGS sequence"/>
</dbReference>
<dbReference type="PANTHER" id="PTHR34512">
    <property type="entry name" value="CELL SURFACE PROTEIN"/>
    <property type="match status" value="1"/>
</dbReference>
<dbReference type="InterPro" id="IPR015943">
    <property type="entry name" value="WD40/YVTN_repeat-like_dom_sf"/>
</dbReference>
<proteinExistence type="predicted"/>
<dbReference type="RefSeq" id="WP_271993672.1">
    <property type="nucleotide sequence ID" value="NZ_JAQNDN010000001.1"/>
</dbReference>
<accession>A0ABT5AWK8</accession>
<dbReference type="Pfam" id="PF13360">
    <property type="entry name" value="PQQ_2"/>
    <property type="match status" value="1"/>
</dbReference>
<evidence type="ECO:0000313" key="2">
    <source>
        <dbReference type="EMBL" id="MDC0666219.1"/>
    </source>
</evidence>
<dbReference type="EMBL" id="JAQNDN010000001">
    <property type="protein sequence ID" value="MDC0666219.1"/>
    <property type="molecule type" value="Genomic_DNA"/>
</dbReference>
<sequence>MHSDLVITAVDGIVTAHARTTGEVAWVFRVPDGKADNRHVTRIWANVHRVVVVAGRMDESGMFASADGTAHVCCIAYGTGNLLWKHSLKGGQNIAHFTATLLVDGKQVFVTHADTLVAFSLDTGQQLWQRRVERVTSNFPVSVSLAVAGNAQQGDAK</sequence>
<name>A0ABT5AWK8_9BACT</name>
<feature type="domain" description="Pyrrolo-quinoline quinone repeat" evidence="1">
    <location>
        <begin position="11"/>
        <end position="147"/>
    </location>
</feature>
<dbReference type="InterPro" id="IPR002372">
    <property type="entry name" value="PQQ_rpt_dom"/>
</dbReference>
<comment type="caution">
    <text evidence="2">The sequence shown here is derived from an EMBL/GenBank/DDBJ whole genome shotgun (WGS) entry which is preliminary data.</text>
</comment>